<gene>
    <name evidence="7" type="ORF">Acr_05g0016870</name>
</gene>
<dbReference type="InterPro" id="IPR000425">
    <property type="entry name" value="MIP"/>
</dbReference>
<dbReference type="AlphaFoldDB" id="A0A7J0ENJ5"/>
<keyword evidence="4 6" id="KW-0472">Membrane</keyword>
<dbReference type="Proteomes" id="UP000585474">
    <property type="component" value="Unassembled WGS sequence"/>
</dbReference>
<dbReference type="EMBL" id="BJWL01000005">
    <property type="protein sequence ID" value="GFY88048.1"/>
    <property type="molecule type" value="Genomic_DNA"/>
</dbReference>
<protein>
    <submittedName>
        <fullName evidence="7">Plasma membrane intrinsic protein 3</fullName>
    </submittedName>
</protein>
<evidence type="ECO:0000256" key="1">
    <source>
        <dbReference type="ARBA" id="ARBA00004141"/>
    </source>
</evidence>
<proteinExistence type="inferred from homology"/>
<dbReference type="OrthoDB" id="3222at2759"/>
<feature type="transmembrane region" description="Helical" evidence="6">
    <location>
        <begin position="102"/>
        <end position="121"/>
    </location>
</feature>
<sequence>MKDYVDPPLVNAAELKRWSFYRALIAKFLATFLFLYVVIATVIGHKKQAEHCGGGGILSIALAFGSMILVLVYCTAGNSGAPIDLVMRMGMLVSKKVTLVRVMEYVAVQCLGMICGVGISVGPEFLEAPPLTSI</sequence>
<evidence type="ECO:0000313" key="7">
    <source>
        <dbReference type="EMBL" id="GFY88048.1"/>
    </source>
</evidence>
<comment type="caution">
    <text evidence="7">The sequence shown here is derived from an EMBL/GenBank/DDBJ whole genome shotgun (WGS) entry which is preliminary data.</text>
</comment>
<comment type="similarity">
    <text evidence="5">Belongs to the MIP/aquaporin (TC 1.A.8) family.</text>
</comment>
<accession>A0A7J0ENJ5</accession>
<name>A0A7J0ENJ5_9ERIC</name>
<feature type="transmembrane region" description="Helical" evidence="6">
    <location>
        <begin position="24"/>
        <end position="44"/>
    </location>
</feature>
<dbReference type="PRINTS" id="PR00783">
    <property type="entry name" value="MINTRINSICP"/>
</dbReference>
<dbReference type="SUPFAM" id="SSF81338">
    <property type="entry name" value="Aquaporin-like"/>
    <property type="match status" value="1"/>
</dbReference>
<keyword evidence="2 5" id="KW-0812">Transmembrane</keyword>
<keyword evidence="5" id="KW-0813">Transport</keyword>
<organism evidence="7 8">
    <name type="scientific">Actinidia rufa</name>
    <dbReference type="NCBI Taxonomy" id="165716"/>
    <lineage>
        <taxon>Eukaryota</taxon>
        <taxon>Viridiplantae</taxon>
        <taxon>Streptophyta</taxon>
        <taxon>Embryophyta</taxon>
        <taxon>Tracheophyta</taxon>
        <taxon>Spermatophyta</taxon>
        <taxon>Magnoliopsida</taxon>
        <taxon>eudicotyledons</taxon>
        <taxon>Gunneridae</taxon>
        <taxon>Pentapetalae</taxon>
        <taxon>asterids</taxon>
        <taxon>Ericales</taxon>
        <taxon>Actinidiaceae</taxon>
        <taxon>Actinidia</taxon>
    </lineage>
</organism>
<keyword evidence="3 6" id="KW-1133">Transmembrane helix</keyword>
<dbReference type="GO" id="GO:0015267">
    <property type="term" value="F:channel activity"/>
    <property type="evidence" value="ECO:0007669"/>
    <property type="project" value="InterPro"/>
</dbReference>
<dbReference type="InterPro" id="IPR023271">
    <property type="entry name" value="Aquaporin-like"/>
</dbReference>
<reference evidence="7 8" key="1">
    <citation type="submission" date="2019-07" db="EMBL/GenBank/DDBJ databases">
        <title>De Novo Assembly of kiwifruit Actinidia rufa.</title>
        <authorList>
            <person name="Sugita-Konishi S."/>
            <person name="Sato K."/>
            <person name="Mori E."/>
            <person name="Abe Y."/>
            <person name="Kisaki G."/>
            <person name="Hamano K."/>
            <person name="Suezawa K."/>
            <person name="Otani M."/>
            <person name="Fukuda T."/>
            <person name="Manabe T."/>
            <person name="Gomi K."/>
            <person name="Tabuchi M."/>
            <person name="Akimitsu K."/>
            <person name="Kataoka I."/>
        </authorList>
    </citation>
    <scope>NUCLEOTIDE SEQUENCE [LARGE SCALE GENOMIC DNA]</scope>
    <source>
        <strain evidence="8">cv. Fuchu</strain>
    </source>
</reference>
<keyword evidence="8" id="KW-1185">Reference proteome</keyword>
<dbReference type="PANTHER" id="PTHR45687">
    <property type="entry name" value="AQUAPORIN OR AQUAGLYCEROPORIN RELATED"/>
    <property type="match status" value="1"/>
</dbReference>
<evidence type="ECO:0000313" key="8">
    <source>
        <dbReference type="Proteomes" id="UP000585474"/>
    </source>
</evidence>
<evidence type="ECO:0000256" key="6">
    <source>
        <dbReference type="SAM" id="Phobius"/>
    </source>
</evidence>
<evidence type="ECO:0000256" key="4">
    <source>
        <dbReference type="ARBA" id="ARBA00023136"/>
    </source>
</evidence>
<comment type="subcellular location">
    <subcellularLocation>
        <location evidence="1">Membrane</location>
        <topology evidence="1">Multi-pass membrane protein</topology>
    </subcellularLocation>
</comment>
<dbReference type="GO" id="GO:0016020">
    <property type="term" value="C:membrane"/>
    <property type="evidence" value="ECO:0007669"/>
    <property type="project" value="UniProtKB-SubCell"/>
</dbReference>
<feature type="transmembrane region" description="Helical" evidence="6">
    <location>
        <begin position="56"/>
        <end position="81"/>
    </location>
</feature>
<dbReference type="InterPro" id="IPR034294">
    <property type="entry name" value="Aquaporin_transptr"/>
</dbReference>
<evidence type="ECO:0000256" key="5">
    <source>
        <dbReference type="RuleBase" id="RU000477"/>
    </source>
</evidence>
<evidence type="ECO:0000256" key="2">
    <source>
        <dbReference type="ARBA" id="ARBA00022692"/>
    </source>
</evidence>
<dbReference type="Pfam" id="PF00230">
    <property type="entry name" value="MIP"/>
    <property type="match status" value="1"/>
</dbReference>
<evidence type="ECO:0000256" key="3">
    <source>
        <dbReference type="ARBA" id="ARBA00022989"/>
    </source>
</evidence>
<dbReference type="Gene3D" id="1.20.1080.10">
    <property type="entry name" value="Glycerol uptake facilitator protein"/>
    <property type="match status" value="1"/>
</dbReference>